<dbReference type="Proteomes" id="UP000275078">
    <property type="component" value="Unassembled WGS sequence"/>
</dbReference>
<evidence type="ECO:0000313" key="1">
    <source>
        <dbReference type="EMBL" id="RPA87370.1"/>
    </source>
</evidence>
<evidence type="ECO:0000313" key="2">
    <source>
        <dbReference type="Proteomes" id="UP000275078"/>
    </source>
</evidence>
<gene>
    <name evidence="1" type="ORF">BJ508DRAFT_372433</name>
</gene>
<proteinExistence type="predicted"/>
<protein>
    <submittedName>
        <fullName evidence="1">Uncharacterized protein</fullName>
    </submittedName>
</protein>
<organism evidence="1 2">
    <name type="scientific">Ascobolus immersus RN42</name>
    <dbReference type="NCBI Taxonomy" id="1160509"/>
    <lineage>
        <taxon>Eukaryota</taxon>
        <taxon>Fungi</taxon>
        <taxon>Dikarya</taxon>
        <taxon>Ascomycota</taxon>
        <taxon>Pezizomycotina</taxon>
        <taxon>Pezizomycetes</taxon>
        <taxon>Pezizales</taxon>
        <taxon>Ascobolaceae</taxon>
        <taxon>Ascobolus</taxon>
    </lineage>
</organism>
<dbReference type="EMBL" id="ML119647">
    <property type="protein sequence ID" value="RPA87370.1"/>
    <property type="molecule type" value="Genomic_DNA"/>
</dbReference>
<name>A0A3N4IT59_ASCIM</name>
<reference evidence="1 2" key="1">
    <citation type="journal article" date="2018" name="Nat. Ecol. Evol.">
        <title>Pezizomycetes genomes reveal the molecular basis of ectomycorrhizal truffle lifestyle.</title>
        <authorList>
            <person name="Murat C."/>
            <person name="Payen T."/>
            <person name="Noel B."/>
            <person name="Kuo A."/>
            <person name="Morin E."/>
            <person name="Chen J."/>
            <person name="Kohler A."/>
            <person name="Krizsan K."/>
            <person name="Balestrini R."/>
            <person name="Da Silva C."/>
            <person name="Montanini B."/>
            <person name="Hainaut M."/>
            <person name="Levati E."/>
            <person name="Barry K.W."/>
            <person name="Belfiori B."/>
            <person name="Cichocki N."/>
            <person name="Clum A."/>
            <person name="Dockter R.B."/>
            <person name="Fauchery L."/>
            <person name="Guy J."/>
            <person name="Iotti M."/>
            <person name="Le Tacon F."/>
            <person name="Lindquist E.A."/>
            <person name="Lipzen A."/>
            <person name="Malagnac F."/>
            <person name="Mello A."/>
            <person name="Molinier V."/>
            <person name="Miyauchi S."/>
            <person name="Poulain J."/>
            <person name="Riccioni C."/>
            <person name="Rubini A."/>
            <person name="Sitrit Y."/>
            <person name="Splivallo R."/>
            <person name="Traeger S."/>
            <person name="Wang M."/>
            <person name="Zifcakova L."/>
            <person name="Wipf D."/>
            <person name="Zambonelli A."/>
            <person name="Paolocci F."/>
            <person name="Nowrousian M."/>
            <person name="Ottonello S."/>
            <person name="Baldrian P."/>
            <person name="Spatafora J.W."/>
            <person name="Henrissat B."/>
            <person name="Nagy L.G."/>
            <person name="Aury J.M."/>
            <person name="Wincker P."/>
            <person name="Grigoriev I.V."/>
            <person name="Bonfante P."/>
            <person name="Martin F.M."/>
        </authorList>
    </citation>
    <scope>NUCLEOTIDE SEQUENCE [LARGE SCALE GENOMIC DNA]</scope>
    <source>
        <strain evidence="1 2">RN42</strain>
    </source>
</reference>
<dbReference type="AlphaFoldDB" id="A0A3N4IT59"/>
<keyword evidence="2" id="KW-1185">Reference proteome</keyword>
<accession>A0A3N4IT59</accession>
<sequence length="254" mass="28364">MHESVSISYSWEREGTSELKSHVLNLKGKEMLKGQSSRGLLWTDFWLKPSRQAAPAGTRTTENLKLGEVESGLQIFMGKAHPRALVDVRGNEEHGNRSHLDAVYPPLESECCHRNSRNWGSILRVVNFFVPYICWAEFIRLANATGLPQYGIGSTAQIDRNVRSQPHVLVVEIPTAHAHEQKLKTWSCLFAGEGHAYNISMSSYIREPVLAPYATGTTRPVNVAMVFTSTRSCFAGPHMCRHTGIAWSNPALHI</sequence>